<evidence type="ECO:0000313" key="3">
    <source>
        <dbReference type="Proteomes" id="UP001396898"/>
    </source>
</evidence>
<keyword evidence="3" id="KW-1185">Reference proteome</keyword>
<gene>
    <name evidence="2" type="ORF">PG991_009378</name>
</gene>
<comment type="caution">
    <text evidence="2">The sequence shown here is derived from an EMBL/GenBank/DDBJ whole genome shotgun (WGS) entry which is preliminary data.</text>
</comment>
<accession>A0ABR1RKG1</accession>
<dbReference type="EMBL" id="JAQQWI010000013">
    <property type="protein sequence ID" value="KAK8013785.1"/>
    <property type="molecule type" value="Genomic_DNA"/>
</dbReference>
<proteinExistence type="predicted"/>
<feature type="region of interest" description="Disordered" evidence="1">
    <location>
        <begin position="168"/>
        <end position="241"/>
    </location>
</feature>
<reference evidence="2 3" key="1">
    <citation type="submission" date="2023-01" db="EMBL/GenBank/DDBJ databases">
        <title>Analysis of 21 Apiospora genomes using comparative genomics revels a genus with tremendous synthesis potential of carbohydrate active enzymes and secondary metabolites.</title>
        <authorList>
            <person name="Sorensen T."/>
        </authorList>
    </citation>
    <scope>NUCLEOTIDE SEQUENCE [LARGE SCALE GENOMIC DNA]</scope>
    <source>
        <strain evidence="2 3">CBS 20057</strain>
    </source>
</reference>
<evidence type="ECO:0000313" key="2">
    <source>
        <dbReference type="EMBL" id="KAK8013785.1"/>
    </source>
</evidence>
<name>A0ABR1RKG1_9PEZI</name>
<dbReference type="Proteomes" id="UP001396898">
    <property type="component" value="Unassembled WGS sequence"/>
</dbReference>
<feature type="region of interest" description="Disordered" evidence="1">
    <location>
        <begin position="541"/>
        <end position="560"/>
    </location>
</feature>
<feature type="compositionally biased region" description="Basic residues" evidence="1">
    <location>
        <begin position="548"/>
        <end position="558"/>
    </location>
</feature>
<organism evidence="2 3">
    <name type="scientific">Apiospora marii</name>
    <dbReference type="NCBI Taxonomy" id="335849"/>
    <lineage>
        <taxon>Eukaryota</taxon>
        <taxon>Fungi</taxon>
        <taxon>Dikarya</taxon>
        <taxon>Ascomycota</taxon>
        <taxon>Pezizomycotina</taxon>
        <taxon>Sordariomycetes</taxon>
        <taxon>Xylariomycetidae</taxon>
        <taxon>Amphisphaeriales</taxon>
        <taxon>Apiosporaceae</taxon>
        <taxon>Apiospora</taxon>
    </lineage>
</organism>
<evidence type="ECO:0000256" key="1">
    <source>
        <dbReference type="SAM" id="MobiDB-lite"/>
    </source>
</evidence>
<protein>
    <submittedName>
        <fullName evidence="2">Uncharacterized protein</fullName>
    </submittedName>
</protein>
<sequence length="607" mass="67751">MCTAGKITIDTADEADALYIMTLPQTNDRTYRLEADQSPSCFEFPYPGLSLELEWPDGGSIRSTLPPWTEDQAAYFFSSDAVSPETPSPSECLNGSNLGGSVLDDMLHFLEPNPAECGDMWGKAWDELVEVGFEHDGTANDDKAQARLLSPGSPYMPSLVGADLVKGYLPAQDDPEDSDSVETSLPREQRAWSPPDPAVPMPMEEAASELPEAGLSRTPCRERRARPTDSPGTCKRARGCADGSRQHKLPVRLVKVVVSNITPVAQHFRWKRRRTLWCEDNGQETWSREDLSIYVLAGLPFLSLVVQPGGYGYAVTLVWDEKSERFSGYNAMNGKWARETIDTAIGDDKEALSRELQTLHTTIQKYLITRNLPEDWASLLHTPPPPANFDTSIDSKWDHCYSKYPRSENGDRIFIAWKRKSNAVSDEKDKIFLVTPQGLLCEDIGASNSEEHNFMTEHPEYEYLKTVHHYEKADITGIQDAWSKGGGSEKAYPAIYCLLQFKGKNVFRAASRSTAICYQKGFGDSAIAICEGKGIIFEKPHSETGTSKKTHGKKKVGTKRGWTDENRKLLEKQLEESAVSRLQKEVYELTAKLDKVLGTFKAPVMTR</sequence>